<evidence type="ECO:0000313" key="5">
    <source>
        <dbReference type="Proteomes" id="UP000037997"/>
    </source>
</evidence>
<dbReference type="AlphaFoldDB" id="A0A0N0LQ29"/>
<dbReference type="STRING" id="35818.HPU229336_02385"/>
<name>A0A0N0LQ29_9HELI</name>
<accession>A0A0N0LQ29</accession>
<dbReference type="PATRIC" id="fig|35818.10.peg.502"/>
<reference evidence="4 5" key="1">
    <citation type="submission" date="2014-06" db="EMBL/GenBank/DDBJ databases">
        <title>Helicobacter pullorum isolates in fresh chicken meat - phenotypic and genotypic features.</title>
        <authorList>
            <person name="Borges V."/>
            <person name="Santos A."/>
            <person name="Correia C.B."/>
            <person name="Saraiva M."/>
            <person name="Menard A."/>
            <person name="Vieira L."/>
            <person name="Sampaio D.A."/>
            <person name="Gomes J.P."/>
            <person name="Oleastro M."/>
        </authorList>
    </citation>
    <scope>NUCLEOTIDE SEQUENCE [LARGE SCALE GENOMIC DNA]</scope>
    <source>
        <strain evidence="2 5">229334/12</strain>
        <strain evidence="1 4">229336/12</strain>
    </source>
</reference>
<dbReference type="RefSeq" id="WP_005021928.1">
    <property type="nucleotide sequence ID" value="NZ_CABKNZ010000042.1"/>
</dbReference>
<evidence type="ECO:0000313" key="3">
    <source>
        <dbReference type="EMBL" id="STQ88678.1"/>
    </source>
</evidence>
<dbReference type="Proteomes" id="UP000037997">
    <property type="component" value="Unassembled WGS sequence"/>
</dbReference>
<evidence type="ECO:0000313" key="4">
    <source>
        <dbReference type="Proteomes" id="UP000037800"/>
    </source>
</evidence>
<dbReference type="Proteomes" id="UP000255269">
    <property type="component" value="Unassembled WGS sequence"/>
</dbReference>
<proteinExistence type="predicted"/>
<gene>
    <name evidence="2" type="ORF">HPU229334_07195</name>
    <name evidence="1" type="ORF">HPU229336_02385</name>
    <name evidence="3" type="ORF">NCTC13156_01532</name>
</gene>
<dbReference type="Proteomes" id="UP000037800">
    <property type="component" value="Unassembled WGS sequence"/>
</dbReference>
<organism evidence="2 5">
    <name type="scientific">Helicobacter pullorum</name>
    <dbReference type="NCBI Taxonomy" id="35818"/>
    <lineage>
        <taxon>Bacteria</taxon>
        <taxon>Pseudomonadati</taxon>
        <taxon>Campylobacterota</taxon>
        <taxon>Epsilonproteobacteria</taxon>
        <taxon>Campylobacterales</taxon>
        <taxon>Helicobacteraceae</taxon>
        <taxon>Helicobacter</taxon>
    </lineage>
</organism>
<protein>
    <submittedName>
        <fullName evidence="2">Uncharacterized protein</fullName>
    </submittedName>
</protein>
<dbReference type="EMBL" id="JNUR01000018">
    <property type="protein sequence ID" value="KPH50438.1"/>
    <property type="molecule type" value="Genomic_DNA"/>
</dbReference>
<sequence>MIKQMGQIAQVQNQLQNAASKPTQFNAALPMRLEVMEKLQGIRYMIKVGNIAMETKSIKELEIGGKYWAMMGKSSSGSITLSNLIKQPHLLKDQNMPLKLSSEVLQEFLQDGTNPFDTMKNFLSDRLANAESKWEFTFLSHMLMSLRHKVLTLPLHYDDEKKDGLMQLRKKKFENQNALEFYSVFANLGATWGILRNIEGEIRLDISVMYESVARLLKNNLHELAFISQAHINVDSKIAPLYDFNDFLLDLEG</sequence>
<evidence type="ECO:0000313" key="6">
    <source>
        <dbReference type="Proteomes" id="UP000255269"/>
    </source>
</evidence>
<evidence type="ECO:0000313" key="1">
    <source>
        <dbReference type="EMBL" id="KPH50438.1"/>
    </source>
</evidence>
<dbReference type="OrthoDB" id="5329898at2"/>
<reference evidence="3 6" key="2">
    <citation type="submission" date="2018-06" db="EMBL/GenBank/DDBJ databases">
        <authorList>
            <consortium name="Pathogen Informatics"/>
            <person name="Doyle S."/>
        </authorList>
    </citation>
    <scope>NUCLEOTIDE SEQUENCE [LARGE SCALE GENOMIC DNA]</scope>
    <source>
        <strain evidence="3 6">NCTC13156</strain>
    </source>
</reference>
<evidence type="ECO:0000313" key="2">
    <source>
        <dbReference type="EMBL" id="KPH55607.1"/>
    </source>
</evidence>
<dbReference type="EMBL" id="UGJF01000001">
    <property type="protein sequence ID" value="STQ88678.1"/>
    <property type="molecule type" value="Genomic_DNA"/>
</dbReference>
<dbReference type="EMBL" id="JNOC01000035">
    <property type="protein sequence ID" value="KPH55607.1"/>
    <property type="molecule type" value="Genomic_DNA"/>
</dbReference>
<dbReference type="GeneID" id="93195846"/>